<feature type="repeat" description="WD" evidence="5">
    <location>
        <begin position="1393"/>
        <end position="1434"/>
    </location>
</feature>
<dbReference type="Gene3D" id="1.25.40.10">
    <property type="entry name" value="Tetratricopeptide repeat domain"/>
    <property type="match status" value="1"/>
</dbReference>
<dbReference type="GO" id="GO:0006355">
    <property type="term" value="P:regulation of DNA-templated transcription"/>
    <property type="evidence" value="ECO:0007669"/>
    <property type="project" value="InterPro"/>
</dbReference>
<feature type="domain" description="OmpR/PhoB-type" evidence="6">
    <location>
        <begin position="95"/>
        <end position="166"/>
    </location>
</feature>
<dbReference type="Pfam" id="PF20703">
    <property type="entry name" value="nSTAND1"/>
    <property type="match status" value="1"/>
</dbReference>
<evidence type="ECO:0000259" key="7">
    <source>
        <dbReference type="SMART" id="SM01043"/>
    </source>
</evidence>
<evidence type="ECO:0000256" key="2">
    <source>
        <dbReference type="ARBA" id="ARBA00023015"/>
    </source>
</evidence>
<dbReference type="PROSITE" id="PS50294">
    <property type="entry name" value="WD_REPEATS_REGION"/>
    <property type="match status" value="1"/>
</dbReference>
<dbReference type="SMART" id="SM00320">
    <property type="entry name" value="WD40"/>
    <property type="match status" value="6"/>
</dbReference>
<dbReference type="InterPro" id="IPR011990">
    <property type="entry name" value="TPR-like_helical_dom_sf"/>
</dbReference>
<keyword evidence="9" id="KW-1185">Reference proteome</keyword>
<keyword evidence="4" id="KW-0804">Transcription</keyword>
<dbReference type="Gene3D" id="1.10.10.10">
    <property type="entry name" value="Winged helix-like DNA-binding domain superfamily/Winged helix DNA-binding domain"/>
    <property type="match status" value="1"/>
</dbReference>
<dbReference type="InterPro" id="IPR001867">
    <property type="entry name" value="OmpR/PhoB-type_DNA-bd"/>
</dbReference>
<keyword evidence="2" id="KW-0805">Transcription regulation</keyword>
<dbReference type="SUPFAM" id="SSF50998">
    <property type="entry name" value="Quinoprotein alcohol dehydrogenase-like"/>
    <property type="match status" value="2"/>
</dbReference>
<keyword evidence="5" id="KW-0853">WD repeat</keyword>
<feature type="domain" description="Bacterial transcriptional activator" evidence="7">
    <location>
        <begin position="173"/>
        <end position="318"/>
    </location>
</feature>
<dbReference type="InterPro" id="IPR011047">
    <property type="entry name" value="Quinoprotein_ADH-like_sf"/>
</dbReference>
<accession>A0A4Q4ZKX3</accession>
<dbReference type="InterPro" id="IPR036388">
    <property type="entry name" value="WH-like_DNA-bd_sf"/>
</dbReference>
<dbReference type="InterPro" id="IPR001680">
    <property type="entry name" value="WD40_rpt"/>
</dbReference>
<dbReference type="PROSITE" id="PS50082">
    <property type="entry name" value="WD_REPEATS_2"/>
    <property type="match status" value="1"/>
</dbReference>
<comment type="caution">
    <text evidence="8">The sequence shown here is derived from an EMBL/GenBank/DDBJ whole genome shotgun (WGS) entry which is preliminary data.</text>
</comment>
<dbReference type="Proteomes" id="UP000295198">
    <property type="component" value="Unassembled WGS sequence"/>
</dbReference>
<dbReference type="SUPFAM" id="SSF46894">
    <property type="entry name" value="C-terminal effector domain of the bipartite response regulators"/>
    <property type="match status" value="1"/>
</dbReference>
<dbReference type="PANTHER" id="PTHR35807:SF1">
    <property type="entry name" value="TRANSCRIPTIONAL REGULATOR REDD"/>
    <property type="match status" value="1"/>
</dbReference>
<dbReference type="Pfam" id="PF00400">
    <property type="entry name" value="WD40"/>
    <property type="match status" value="1"/>
</dbReference>
<dbReference type="GO" id="GO:0005829">
    <property type="term" value="C:cytosol"/>
    <property type="evidence" value="ECO:0007669"/>
    <property type="project" value="UniProtKB-ARBA"/>
</dbReference>
<proteinExistence type="inferred from homology"/>
<dbReference type="InterPro" id="IPR051677">
    <property type="entry name" value="AfsR-DnrI-RedD_regulator"/>
</dbReference>
<dbReference type="InterPro" id="IPR027417">
    <property type="entry name" value="P-loop_NTPase"/>
</dbReference>
<dbReference type="SMART" id="SM01043">
    <property type="entry name" value="BTAD"/>
    <property type="match status" value="1"/>
</dbReference>
<organism evidence="8 9">
    <name type="scientific">Nocardioides guangzhouensis</name>
    <dbReference type="NCBI Taxonomy" id="2497878"/>
    <lineage>
        <taxon>Bacteria</taxon>
        <taxon>Bacillati</taxon>
        <taxon>Actinomycetota</taxon>
        <taxon>Actinomycetes</taxon>
        <taxon>Propionibacteriales</taxon>
        <taxon>Nocardioidaceae</taxon>
        <taxon>Nocardioides</taxon>
    </lineage>
</organism>
<evidence type="ECO:0000256" key="5">
    <source>
        <dbReference type="PROSITE-ProRule" id="PRU00221"/>
    </source>
</evidence>
<evidence type="ECO:0000256" key="1">
    <source>
        <dbReference type="ARBA" id="ARBA00005820"/>
    </source>
</evidence>
<dbReference type="SUPFAM" id="SSF48452">
    <property type="entry name" value="TPR-like"/>
    <property type="match status" value="1"/>
</dbReference>
<dbReference type="GO" id="GO:0003677">
    <property type="term" value="F:DNA binding"/>
    <property type="evidence" value="ECO:0007669"/>
    <property type="project" value="UniProtKB-KW"/>
</dbReference>
<dbReference type="CDD" id="cd15831">
    <property type="entry name" value="BTAD"/>
    <property type="match status" value="1"/>
</dbReference>
<evidence type="ECO:0000256" key="4">
    <source>
        <dbReference type="ARBA" id="ARBA00023163"/>
    </source>
</evidence>
<reference evidence="8 9" key="1">
    <citation type="submission" date="2019-01" db="EMBL/GenBank/DDBJ databases">
        <title>Nocardioides guangzhouensis sp. nov., an actinobacterium isolated from soil.</title>
        <authorList>
            <person name="Fu Y."/>
            <person name="Cai Y."/>
            <person name="Lin Z."/>
            <person name="Chen P."/>
        </authorList>
    </citation>
    <scope>NUCLEOTIDE SEQUENCE [LARGE SCALE GENOMIC DNA]</scope>
    <source>
        <strain evidence="8 9">130</strain>
    </source>
</reference>
<dbReference type="PANTHER" id="PTHR35807">
    <property type="entry name" value="TRANSCRIPTIONAL REGULATOR REDD-RELATED"/>
    <property type="match status" value="1"/>
</dbReference>
<protein>
    <recommendedName>
        <fullName evidence="10">OmpR/PhoB-type domain-containing protein</fullName>
    </recommendedName>
</protein>
<evidence type="ECO:0000313" key="9">
    <source>
        <dbReference type="Proteomes" id="UP000295198"/>
    </source>
</evidence>
<dbReference type="EMBL" id="SDKM01000001">
    <property type="protein sequence ID" value="RYP89032.1"/>
    <property type="molecule type" value="Genomic_DNA"/>
</dbReference>
<dbReference type="InterPro" id="IPR016032">
    <property type="entry name" value="Sig_transdc_resp-reg_C-effctor"/>
</dbReference>
<dbReference type="SUPFAM" id="SSF52540">
    <property type="entry name" value="P-loop containing nucleoside triphosphate hydrolases"/>
    <property type="match status" value="1"/>
</dbReference>
<dbReference type="InterPro" id="IPR015943">
    <property type="entry name" value="WD40/YVTN_repeat-like_dom_sf"/>
</dbReference>
<gene>
    <name evidence="8" type="ORF">EKO23_00970</name>
</gene>
<comment type="similarity">
    <text evidence="1">Belongs to the AfsR/DnrI/RedD regulatory family.</text>
</comment>
<dbReference type="GO" id="GO:0000160">
    <property type="term" value="P:phosphorelay signal transduction system"/>
    <property type="evidence" value="ECO:0007669"/>
    <property type="project" value="InterPro"/>
</dbReference>
<name>A0A4Q4ZKX3_9ACTN</name>
<dbReference type="Gene3D" id="2.130.10.10">
    <property type="entry name" value="YVTN repeat-like/Quinoprotein amine dehydrogenase"/>
    <property type="match status" value="4"/>
</dbReference>
<evidence type="ECO:0000256" key="3">
    <source>
        <dbReference type="ARBA" id="ARBA00023125"/>
    </source>
</evidence>
<keyword evidence="3" id="KW-0238">DNA-binding</keyword>
<evidence type="ECO:0000259" key="6">
    <source>
        <dbReference type="SMART" id="SM00862"/>
    </source>
</evidence>
<evidence type="ECO:0000313" key="8">
    <source>
        <dbReference type="EMBL" id="RYP89032.1"/>
    </source>
</evidence>
<dbReference type="Gene3D" id="3.40.50.300">
    <property type="entry name" value="P-loop containing nucleotide triphosphate hydrolases"/>
    <property type="match status" value="1"/>
</dbReference>
<dbReference type="SMART" id="SM00862">
    <property type="entry name" value="Trans_reg_C"/>
    <property type="match status" value="1"/>
</dbReference>
<dbReference type="InterPro" id="IPR049052">
    <property type="entry name" value="nSTAND1"/>
</dbReference>
<sequence>MANPASNAAKLVSERSRIIRDSSASRDMVVPAVLTVLAGPGASAVSARYPVVATPVPRLRSAGISAVHAPLTARGGGADCEEMGIALLGPLVVNDGAVRLGSRDRIVLTALAMHPGEVLSAERLADAVWPGIPPASWHKNLQGCVVRLRKALGPQSIVTSPGGYRLALPADAVDGQVFERAVERGRELLTLGSHELAAFTLRDALSLWRGPALVDLEEWEPGNQYAERLEELRREAEELWLEAALKAGHHREVLAEAQAMVRAAPLRERRWQLLALAQYQSGRQGEALRTLHRLRQVLVRELGLDPGPDLVAFEQAILRQEPGLLVEPARASPEERCPYRGLTPYDVTDAESFFGRDGDVAACLELLAAEGVLAVVGPSGSGKSSLVRAGVAAALERDGRSVVTIVPGAHPLERSSALPARRSRPATLVVDQCEEVFSLCHDAAEQRAFLDWLVEHARAAPVVVALRADRMGDVSGHPGFAKLVQRGLYVLAAMAPQDLEAAIEGPARQVGLIVEPGLVDLLVREVEGEPGALPMLSHVLQETWLRREGRTLTVAGYQASGGIRGAVAQSAEDVYGKVDEDERRALRDLLLRLVIPGLDGQPVRSRVPRRLVVGDPAHDHLIDLLVGTRLVTSDDGVVELAHEALARAWPRLGAWLQEDVDGQRILHHLTGAADAWNSLGRPDSELYRGTRLAKALEWRGRSGSVLTPDEAAFLDRAEAVALGEQRAARDRARAQARLIQRLRVALTGAVVFLALAAVAGAFAVVQKRSADDNAAGALRAATAAEARRAGARALVSEDTDESMLLAVAGVKLDDSPETRSSLLGALARRPGLIESTQLTGPHIISFDMSPDGRTVATYDKTNHVRLYATGTGRQLGEYQAGSKAQLSWWSGQASFSPDGDTLAVVIAAPARQPVMLLDVRTLKARRLQPEAPPRRRWQVNDLAWSRDGRHLAATLWRVRGKGATLRRTSPQAVVWDLDAPSRPTRIGLHEAVSVALSVDGRRLYTTAPSDPIEQLTIHDLPTGTSVGVHLAEPVEELTMSPNGRFLAGSDDAGLVLLDAETGDLRRHLRGAGESGWIPSFSPDGSRVATVTFNREAVAWDVATGELLDRFPLGEAGDVVDFGADRSTLYTAGGHSALRHWDLDGQRRFIRQVTVAPPELGGGEVGVQPAPGGKLIAYSNVSDEGTRTTAPTQSHVSFLDVDSGRVGTRLDRGHGYRPARGGGSWHPDGIHYALATGGEIRIWNAQSGRLTGMGRSSGPYVSAIDYSTDGSRLAMAELSGRVSMLDPTSLTPVGRSVELDEPVCCVSAGPDNHTALALTGPLDPAGFWAESITGWALVDLESGDVLDHDHVDMDLGRVAFSPDGRHAAIGGARSGRGEVLVLDTESGEPVRPPVVGHDGVVDSLAYSTDGERILTTGADGSVSLWNGETGLQLAHVATPQHPIAAEFGEGTDSVIIAPLWEGPVYEWDTSTDYAITFACRLAGRDFTKAEWEEHFPGRRYQETCPS</sequence>
<evidence type="ECO:0008006" key="10">
    <source>
        <dbReference type="Google" id="ProtNLM"/>
    </source>
</evidence>
<dbReference type="InterPro" id="IPR005158">
    <property type="entry name" value="BTAD"/>
</dbReference>
<dbReference type="Pfam" id="PF00486">
    <property type="entry name" value="Trans_reg_C"/>
    <property type="match status" value="1"/>
</dbReference>
<dbReference type="OrthoDB" id="134501at2"/>
<dbReference type="Pfam" id="PF03704">
    <property type="entry name" value="BTAD"/>
    <property type="match status" value="1"/>
</dbReference>